<evidence type="ECO:0000313" key="2">
    <source>
        <dbReference type="EMBL" id="KGJ81123.1"/>
    </source>
</evidence>
<feature type="domain" description="Transcription elongation factor GreA/GreB C-terminal" evidence="1">
    <location>
        <begin position="63"/>
        <end position="138"/>
    </location>
</feature>
<dbReference type="Proteomes" id="UP000029864">
    <property type="component" value="Unassembled WGS sequence"/>
</dbReference>
<proteinExistence type="predicted"/>
<sequence>MSGAAEETFWVTPKALERLRAELAELALAVSPESEKGQGSDLRIRELERLLKHAELGEKPDDGLVEPGMQITVRFVGGDPETFLLGSRELMNADGETGLDVYSPTSPLGVAIIGKHTGDTASYLAPTGATVHVEITEVVPFRG</sequence>
<evidence type="ECO:0000259" key="1">
    <source>
        <dbReference type="Pfam" id="PF01272"/>
    </source>
</evidence>
<dbReference type="InterPro" id="IPR001437">
    <property type="entry name" value="Tscrpt_elong_fac_GreA/B_C"/>
</dbReference>
<dbReference type="RefSeq" id="WP_035834828.1">
    <property type="nucleotide sequence ID" value="NZ_JACHBQ010000001.1"/>
</dbReference>
<name>A0A099JUR7_9MICO</name>
<dbReference type="InterPro" id="IPR036953">
    <property type="entry name" value="GreA/GreB_C_sf"/>
</dbReference>
<evidence type="ECO:0000313" key="5">
    <source>
        <dbReference type="Proteomes" id="UP000561726"/>
    </source>
</evidence>
<evidence type="ECO:0000313" key="4">
    <source>
        <dbReference type="Proteomes" id="UP000029864"/>
    </source>
</evidence>
<gene>
    <name evidence="3" type="ORF">BJ997_002431</name>
    <name evidence="2" type="ORF">GY21_01795</name>
</gene>
<dbReference type="eggNOG" id="COG0782">
    <property type="taxonomic scope" value="Bacteria"/>
</dbReference>
<reference evidence="2 4" key="1">
    <citation type="submission" date="2014-08" db="EMBL/GenBank/DDBJ databases">
        <authorList>
            <person name="Sisinthy S."/>
        </authorList>
    </citation>
    <scope>NUCLEOTIDE SEQUENCE [LARGE SCALE GENOMIC DNA]</scope>
    <source>
        <strain evidence="2 4">RuG17</strain>
    </source>
</reference>
<comment type="caution">
    <text evidence="2">The sequence shown here is derived from an EMBL/GenBank/DDBJ whole genome shotgun (WGS) entry which is preliminary data.</text>
</comment>
<reference evidence="3 5" key="2">
    <citation type="submission" date="2020-08" db="EMBL/GenBank/DDBJ databases">
        <title>Sequencing the genomes of 1000 actinobacteria strains.</title>
        <authorList>
            <person name="Klenk H.-P."/>
        </authorList>
    </citation>
    <scope>NUCLEOTIDE SEQUENCE [LARGE SCALE GENOMIC DNA]</scope>
    <source>
        <strain evidence="3 5">DSM 21065</strain>
    </source>
</reference>
<dbReference type="PROSITE" id="PS00830">
    <property type="entry name" value="GREAB_2"/>
    <property type="match status" value="1"/>
</dbReference>
<protein>
    <submittedName>
        <fullName evidence="3">Transcription elongation factor GreA</fullName>
    </submittedName>
</protein>
<dbReference type="EMBL" id="JACHBQ010000001">
    <property type="protein sequence ID" value="MBB5641883.1"/>
    <property type="molecule type" value="Genomic_DNA"/>
</dbReference>
<keyword evidence="4" id="KW-1185">Reference proteome</keyword>
<dbReference type="GO" id="GO:0003677">
    <property type="term" value="F:DNA binding"/>
    <property type="evidence" value="ECO:0007669"/>
    <property type="project" value="InterPro"/>
</dbReference>
<organism evidence="2 4">
    <name type="scientific">Cryobacterium roopkundense</name>
    <dbReference type="NCBI Taxonomy" id="1001240"/>
    <lineage>
        <taxon>Bacteria</taxon>
        <taxon>Bacillati</taxon>
        <taxon>Actinomycetota</taxon>
        <taxon>Actinomycetes</taxon>
        <taxon>Micrococcales</taxon>
        <taxon>Microbacteriaceae</taxon>
        <taxon>Cryobacterium</taxon>
    </lineage>
</organism>
<keyword evidence="3" id="KW-0251">Elongation factor</keyword>
<dbReference type="EMBL" id="JPXF01000004">
    <property type="protein sequence ID" value="KGJ81123.1"/>
    <property type="molecule type" value="Genomic_DNA"/>
</dbReference>
<dbReference type="Proteomes" id="UP000561726">
    <property type="component" value="Unassembled WGS sequence"/>
</dbReference>
<evidence type="ECO:0000313" key="3">
    <source>
        <dbReference type="EMBL" id="MBB5641883.1"/>
    </source>
</evidence>
<dbReference type="OrthoDB" id="5118809at2"/>
<dbReference type="Gene3D" id="3.10.50.30">
    <property type="entry name" value="Transcription elongation factor, GreA/GreB, C-terminal domain"/>
    <property type="match status" value="1"/>
</dbReference>
<dbReference type="GO" id="GO:0032784">
    <property type="term" value="P:regulation of DNA-templated transcription elongation"/>
    <property type="evidence" value="ECO:0007669"/>
    <property type="project" value="InterPro"/>
</dbReference>
<accession>A0A099JUR7</accession>
<dbReference type="STRING" id="1001240.GY21_01795"/>
<dbReference type="AlphaFoldDB" id="A0A099JUR7"/>
<keyword evidence="3" id="KW-0648">Protein biosynthesis</keyword>
<dbReference type="GO" id="GO:0003746">
    <property type="term" value="F:translation elongation factor activity"/>
    <property type="evidence" value="ECO:0007669"/>
    <property type="project" value="UniProtKB-KW"/>
</dbReference>
<dbReference type="SUPFAM" id="SSF54534">
    <property type="entry name" value="FKBP-like"/>
    <property type="match status" value="1"/>
</dbReference>
<dbReference type="InterPro" id="IPR018151">
    <property type="entry name" value="TF_GreA/GreB_CS"/>
</dbReference>
<dbReference type="Pfam" id="PF01272">
    <property type="entry name" value="GreA_GreB"/>
    <property type="match status" value="1"/>
</dbReference>